<dbReference type="InParanoid" id="C3XXF6"/>
<evidence type="ECO:0000256" key="13">
    <source>
        <dbReference type="SAM" id="MobiDB-lite"/>
    </source>
</evidence>
<evidence type="ECO:0000256" key="12">
    <source>
        <dbReference type="ARBA" id="ARBA00035356"/>
    </source>
</evidence>
<dbReference type="InterPro" id="IPR036919">
    <property type="entry name" value="Ribo_uL30_ferredoxin-like_sf"/>
</dbReference>
<dbReference type="GO" id="GO:0015934">
    <property type="term" value="C:large ribosomal subunit"/>
    <property type="evidence" value="ECO:0007669"/>
    <property type="project" value="InterPro"/>
</dbReference>
<evidence type="ECO:0000256" key="1">
    <source>
        <dbReference type="ARBA" id="ARBA00004173"/>
    </source>
</evidence>
<dbReference type="PROSITE" id="PS50262">
    <property type="entry name" value="G_PROTEIN_RECEP_F1_2"/>
    <property type="match status" value="1"/>
</dbReference>
<dbReference type="PANTHER" id="PTHR15892">
    <property type="entry name" value="MITOCHONDRIAL RIBOSOMAL PROTEIN L30"/>
    <property type="match status" value="1"/>
</dbReference>
<evidence type="ECO:0000256" key="10">
    <source>
        <dbReference type="ARBA" id="ARBA00023274"/>
    </source>
</evidence>
<feature type="domain" description="G-protein coupled receptors family 1 profile" evidence="15">
    <location>
        <begin position="217"/>
        <end position="254"/>
    </location>
</feature>
<dbReference type="CDD" id="cd00355">
    <property type="entry name" value="Ribosomal_L30_like"/>
    <property type="match status" value="1"/>
</dbReference>
<dbReference type="Gene3D" id="3.30.1390.20">
    <property type="entry name" value="Ribosomal protein L30, ferredoxin-like fold domain"/>
    <property type="match status" value="1"/>
</dbReference>
<dbReference type="InterPro" id="IPR016082">
    <property type="entry name" value="Ribosomal_uL30_ferredoxin-like"/>
</dbReference>
<reference evidence="16" key="1">
    <citation type="journal article" date="2008" name="Nature">
        <title>The amphioxus genome and the evolution of the chordate karyotype.</title>
        <authorList>
            <consortium name="US DOE Joint Genome Institute (JGI-PGF)"/>
            <person name="Putnam N.H."/>
            <person name="Butts T."/>
            <person name="Ferrier D.E.K."/>
            <person name="Furlong R.F."/>
            <person name="Hellsten U."/>
            <person name="Kawashima T."/>
            <person name="Robinson-Rechavi M."/>
            <person name="Shoguchi E."/>
            <person name="Terry A."/>
            <person name="Yu J.-K."/>
            <person name="Benito-Gutierrez E.L."/>
            <person name="Dubchak I."/>
            <person name="Garcia-Fernandez J."/>
            <person name="Gibson-Brown J.J."/>
            <person name="Grigoriev I.V."/>
            <person name="Horton A.C."/>
            <person name="de Jong P.J."/>
            <person name="Jurka J."/>
            <person name="Kapitonov V.V."/>
            <person name="Kohara Y."/>
            <person name="Kuroki Y."/>
            <person name="Lindquist E."/>
            <person name="Lucas S."/>
            <person name="Osoegawa K."/>
            <person name="Pennacchio L.A."/>
            <person name="Salamov A.A."/>
            <person name="Satou Y."/>
            <person name="Sauka-Spengler T."/>
            <person name="Schmutz J."/>
            <person name="Shin-I T."/>
            <person name="Toyoda A."/>
            <person name="Bronner-Fraser M."/>
            <person name="Fujiyama A."/>
            <person name="Holland L.Z."/>
            <person name="Holland P.W.H."/>
            <person name="Satoh N."/>
            <person name="Rokhsar D.S."/>
        </authorList>
    </citation>
    <scope>NUCLEOTIDE SEQUENCE [LARGE SCALE GENOMIC DNA]</scope>
    <source>
        <strain evidence="16">S238N-H82</strain>
        <tissue evidence="16">Testes</tissue>
    </source>
</reference>
<dbReference type="GO" id="GO:0003735">
    <property type="term" value="F:structural constituent of ribosome"/>
    <property type="evidence" value="ECO:0007669"/>
    <property type="project" value="InterPro"/>
</dbReference>
<keyword evidence="6" id="KW-0689">Ribosomal protein</keyword>
<dbReference type="FunFam" id="3.30.1390.20:FF:000005">
    <property type="entry name" value="39S ribosomal protein L30, mitochondrial"/>
    <property type="match status" value="1"/>
</dbReference>
<dbReference type="PANTHER" id="PTHR15892:SF2">
    <property type="entry name" value="LARGE RIBOSOMAL SUBUNIT PROTEIN UL30M"/>
    <property type="match status" value="1"/>
</dbReference>
<dbReference type="Pfam" id="PF00327">
    <property type="entry name" value="Ribosomal_L30"/>
    <property type="match status" value="1"/>
</dbReference>
<evidence type="ECO:0000256" key="7">
    <source>
        <dbReference type="ARBA" id="ARBA00022989"/>
    </source>
</evidence>
<organism>
    <name type="scientific">Branchiostoma floridae</name>
    <name type="common">Florida lancelet</name>
    <name type="synonym">Amphioxus</name>
    <dbReference type="NCBI Taxonomy" id="7739"/>
    <lineage>
        <taxon>Eukaryota</taxon>
        <taxon>Metazoa</taxon>
        <taxon>Chordata</taxon>
        <taxon>Cephalochordata</taxon>
        <taxon>Leptocardii</taxon>
        <taxon>Amphioxiformes</taxon>
        <taxon>Branchiostomatidae</taxon>
        <taxon>Branchiostoma</taxon>
    </lineage>
</organism>
<dbReference type="SUPFAM" id="SSF55129">
    <property type="entry name" value="Ribosomal protein L30p/L7e"/>
    <property type="match status" value="1"/>
</dbReference>
<evidence type="ECO:0000256" key="2">
    <source>
        <dbReference type="ARBA" id="ARBA00004370"/>
    </source>
</evidence>
<dbReference type="STRING" id="7739.C3XXF6"/>
<evidence type="ECO:0000256" key="6">
    <source>
        <dbReference type="ARBA" id="ARBA00022980"/>
    </source>
</evidence>
<evidence type="ECO:0000256" key="5">
    <source>
        <dbReference type="ARBA" id="ARBA00022946"/>
    </source>
</evidence>
<evidence type="ECO:0000256" key="8">
    <source>
        <dbReference type="ARBA" id="ARBA00023128"/>
    </source>
</evidence>
<evidence type="ECO:0000313" key="16">
    <source>
        <dbReference type="EMBL" id="EEN67416.1"/>
    </source>
</evidence>
<keyword evidence="10" id="KW-0687">Ribonucleoprotein</keyword>
<feature type="region of interest" description="Disordered" evidence="13">
    <location>
        <begin position="1"/>
        <end position="22"/>
    </location>
</feature>
<comment type="similarity">
    <text evidence="3">Belongs to the universal ribosomal protein uL30 family.</text>
</comment>
<dbReference type="InterPro" id="IPR005996">
    <property type="entry name" value="Ribosomal_uL30_bac-type"/>
</dbReference>
<dbReference type="AlphaFoldDB" id="C3XXF6"/>
<keyword evidence="5" id="KW-0809">Transit peptide</keyword>
<dbReference type="CDD" id="cd00637">
    <property type="entry name" value="7tm_classA_rhodopsin-like"/>
    <property type="match status" value="1"/>
</dbReference>
<feature type="region of interest" description="Disordered" evidence="13">
    <location>
        <begin position="430"/>
        <end position="450"/>
    </location>
</feature>
<dbReference type="InterPro" id="IPR017452">
    <property type="entry name" value="GPCR_Rhodpsn_7TM"/>
</dbReference>
<evidence type="ECO:0000256" key="11">
    <source>
        <dbReference type="ARBA" id="ARBA00035281"/>
    </source>
</evidence>
<sequence length="478" mass="54741">MFRNSSDPLQFPDAFNSSSDPLQFPDMFRNSSDPLQFPDAFNRSSDPLQFPDMFNNTGSDSLQFPDMFNSTGSDSLQFPDMFRNSSDPLQFPDAFNRSSDPLQFPDMFNNTSSDSLQFPDIFNSSSDPLQFPDVFNSSSDPLQFPDMFKNSSDPVQFPEAPTFDSVFHCYYWHLEHTNMSFLQARMNCASYDAPFSTSGNRWLGNFFGAMGVFMILANVLVLFSIIRTRKLHKALYLYIANLAMADLLPGVLLICLAFEVDGCDLGTRRMNKPGNKSKMAALTKGSLLRNVTQVLQTSVRTKLYKNETPPPPHQVWPEFPKSPDQMAERAPPLHAVWRVKSTIRQPYWIKDLVKEMKLDQMRKMYVFRNTPSVNNKLWQIKHLIRIVPVNLKNGVPRPEEYDGCYLKSNGELVIRKRLEPLVELPQLSEGETEEIHQTKPMIGRPRDGHGHTYEVKLGDYSTLAEERRSDEGEIFKMS</sequence>
<dbReference type="eggNOG" id="KOG4799">
    <property type="taxonomic scope" value="Eukaryota"/>
</dbReference>
<keyword evidence="9 14" id="KW-0472">Membrane</keyword>
<feature type="transmembrane region" description="Helical" evidence="14">
    <location>
        <begin position="235"/>
        <end position="260"/>
    </location>
</feature>
<name>C3XXF6_BRAFL</name>
<feature type="transmembrane region" description="Helical" evidence="14">
    <location>
        <begin position="202"/>
        <end position="223"/>
    </location>
</feature>
<evidence type="ECO:0000259" key="15">
    <source>
        <dbReference type="PROSITE" id="PS50262"/>
    </source>
</evidence>
<protein>
    <recommendedName>
        <fullName evidence="11">Large ribosomal subunit protein uL30m</fullName>
    </recommendedName>
    <alternativeName>
        <fullName evidence="12">39S ribosomal protein L30, mitochondrial</fullName>
    </alternativeName>
</protein>
<evidence type="ECO:0000256" key="9">
    <source>
        <dbReference type="ARBA" id="ARBA00023136"/>
    </source>
</evidence>
<dbReference type="EMBL" id="GG666471">
    <property type="protein sequence ID" value="EEN67416.1"/>
    <property type="molecule type" value="Genomic_DNA"/>
</dbReference>
<keyword evidence="7 14" id="KW-1133">Transmembrane helix</keyword>
<keyword evidence="4 14" id="KW-0812">Transmembrane</keyword>
<gene>
    <name evidence="16" type="ORF">BRAFLDRAFT_117232</name>
</gene>
<keyword evidence="8" id="KW-0496">Mitochondrion</keyword>
<dbReference type="SUPFAM" id="SSF81321">
    <property type="entry name" value="Family A G protein-coupled receptor-like"/>
    <property type="match status" value="1"/>
</dbReference>
<evidence type="ECO:0000256" key="3">
    <source>
        <dbReference type="ARBA" id="ARBA00007594"/>
    </source>
</evidence>
<dbReference type="Gene3D" id="1.20.1070.10">
    <property type="entry name" value="Rhodopsin 7-helix transmembrane proteins"/>
    <property type="match status" value="1"/>
</dbReference>
<dbReference type="GO" id="GO:0006412">
    <property type="term" value="P:translation"/>
    <property type="evidence" value="ECO:0007669"/>
    <property type="project" value="InterPro"/>
</dbReference>
<evidence type="ECO:0000256" key="4">
    <source>
        <dbReference type="ARBA" id="ARBA00022692"/>
    </source>
</evidence>
<proteinExistence type="inferred from homology"/>
<comment type="subcellular location">
    <subcellularLocation>
        <location evidence="2">Membrane</location>
    </subcellularLocation>
    <subcellularLocation>
        <location evidence="1">Mitochondrion</location>
    </subcellularLocation>
</comment>
<evidence type="ECO:0000256" key="14">
    <source>
        <dbReference type="SAM" id="Phobius"/>
    </source>
</evidence>
<accession>C3XXF6</accession>
<dbReference type="GO" id="GO:0005743">
    <property type="term" value="C:mitochondrial inner membrane"/>
    <property type="evidence" value="ECO:0007669"/>
    <property type="project" value="UniProtKB-ARBA"/>
</dbReference>